<keyword evidence="13" id="KW-1185">Reference proteome</keyword>
<dbReference type="GO" id="GO:0000166">
    <property type="term" value="F:nucleotide binding"/>
    <property type="evidence" value="ECO:0007669"/>
    <property type="project" value="UniProtKB-KW"/>
</dbReference>
<evidence type="ECO:0000256" key="6">
    <source>
        <dbReference type="ARBA" id="ARBA00022741"/>
    </source>
</evidence>
<comment type="cofactor">
    <cofactor evidence="1">
        <name>FMN</name>
        <dbReference type="ChEBI" id="CHEBI:58210"/>
    </cofactor>
</comment>
<dbReference type="STRING" id="355243.SAMN03080615_00618"/>
<comment type="similarity">
    <text evidence="2">Belongs to the nitronate monooxygenase family. NMO class I subfamily.</text>
</comment>
<proteinExistence type="inferred from homology"/>
<name>A0A1H9DNP8_9GAMM</name>
<dbReference type="Gene3D" id="3.20.20.70">
    <property type="entry name" value="Aldolase class I"/>
    <property type="match status" value="1"/>
</dbReference>
<dbReference type="GO" id="GO:0018580">
    <property type="term" value="F:nitronate monooxygenase activity"/>
    <property type="evidence" value="ECO:0007669"/>
    <property type="project" value="InterPro"/>
</dbReference>
<evidence type="ECO:0000256" key="2">
    <source>
        <dbReference type="ARBA" id="ARBA00009881"/>
    </source>
</evidence>
<evidence type="ECO:0000256" key="5">
    <source>
        <dbReference type="ARBA" id="ARBA00022643"/>
    </source>
</evidence>
<evidence type="ECO:0000256" key="9">
    <source>
        <dbReference type="ARBA" id="ARBA00031155"/>
    </source>
</evidence>
<keyword evidence="7" id="KW-0560">Oxidoreductase</keyword>
<dbReference type="Proteomes" id="UP000198749">
    <property type="component" value="Unassembled WGS sequence"/>
</dbReference>
<protein>
    <recommendedName>
        <fullName evidence="11">Nitronate monooxygenase</fullName>
    </recommendedName>
    <alternativeName>
        <fullName evidence="9">Propionate 3-nitronate monooxygenase</fullName>
    </alternativeName>
</protein>
<keyword evidence="3" id="KW-0216">Detoxification</keyword>
<evidence type="ECO:0000256" key="11">
    <source>
        <dbReference type="ARBA" id="ARBA00067136"/>
    </source>
</evidence>
<dbReference type="RefSeq" id="WP_091353741.1">
    <property type="nucleotide sequence ID" value="NZ_AP025284.1"/>
</dbReference>
<accession>A0A1H9DNP8</accession>
<keyword evidence="8 12" id="KW-0503">Monooxygenase</keyword>
<evidence type="ECO:0000256" key="3">
    <source>
        <dbReference type="ARBA" id="ARBA00022575"/>
    </source>
</evidence>
<dbReference type="OrthoDB" id="9778912at2"/>
<keyword evidence="5" id="KW-0288">FMN</keyword>
<organism evidence="12 13">
    <name type="scientific">Amphritea atlantica</name>
    <dbReference type="NCBI Taxonomy" id="355243"/>
    <lineage>
        <taxon>Bacteria</taxon>
        <taxon>Pseudomonadati</taxon>
        <taxon>Pseudomonadota</taxon>
        <taxon>Gammaproteobacteria</taxon>
        <taxon>Oceanospirillales</taxon>
        <taxon>Oceanospirillaceae</taxon>
        <taxon>Amphritea</taxon>
    </lineage>
</organism>
<dbReference type="PANTHER" id="PTHR42747">
    <property type="entry name" value="NITRONATE MONOOXYGENASE-RELATED"/>
    <property type="match status" value="1"/>
</dbReference>
<evidence type="ECO:0000256" key="4">
    <source>
        <dbReference type="ARBA" id="ARBA00022630"/>
    </source>
</evidence>
<evidence type="ECO:0000256" key="10">
    <source>
        <dbReference type="ARBA" id="ARBA00049401"/>
    </source>
</evidence>
<dbReference type="CDD" id="cd04730">
    <property type="entry name" value="NPD_like"/>
    <property type="match status" value="1"/>
</dbReference>
<dbReference type="PANTHER" id="PTHR42747:SF3">
    <property type="entry name" value="NITRONATE MONOOXYGENASE-RELATED"/>
    <property type="match status" value="1"/>
</dbReference>
<dbReference type="EMBL" id="FOGB01000001">
    <property type="protein sequence ID" value="SEQ14373.1"/>
    <property type="molecule type" value="Genomic_DNA"/>
</dbReference>
<keyword evidence="4" id="KW-0285">Flavoprotein</keyword>
<dbReference type="AlphaFoldDB" id="A0A1H9DNP8"/>
<dbReference type="SUPFAM" id="SSF51412">
    <property type="entry name" value="Inosine monophosphate dehydrogenase (IMPDH)"/>
    <property type="match status" value="1"/>
</dbReference>
<reference evidence="13" key="1">
    <citation type="submission" date="2016-10" db="EMBL/GenBank/DDBJ databases">
        <authorList>
            <person name="Varghese N."/>
            <person name="Submissions S."/>
        </authorList>
    </citation>
    <scope>NUCLEOTIDE SEQUENCE [LARGE SCALE GENOMIC DNA]</scope>
    <source>
        <strain evidence="13">DSM 18887</strain>
    </source>
</reference>
<gene>
    <name evidence="12" type="ORF">SAMN03080615_00618</name>
</gene>
<comment type="catalytic activity">
    <reaction evidence="10">
        <text>3 propionate 3-nitronate + 3 O2 + H2O = 3 3-oxopropanoate + 2 nitrate + nitrite + H2O2 + 3 H(+)</text>
        <dbReference type="Rhea" id="RHEA:57332"/>
        <dbReference type="ChEBI" id="CHEBI:15377"/>
        <dbReference type="ChEBI" id="CHEBI:15378"/>
        <dbReference type="ChEBI" id="CHEBI:15379"/>
        <dbReference type="ChEBI" id="CHEBI:16240"/>
        <dbReference type="ChEBI" id="CHEBI:16301"/>
        <dbReference type="ChEBI" id="CHEBI:17632"/>
        <dbReference type="ChEBI" id="CHEBI:33190"/>
        <dbReference type="ChEBI" id="CHEBI:136067"/>
    </reaction>
</comment>
<dbReference type="Pfam" id="PF03060">
    <property type="entry name" value="NMO"/>
    <property type="match status" value="1"/>
</dbReference>
<evidence type="ECO:0000256" key="8">
    <source>
        <dbReference type="ARBA" id="ARBA00023033"/>
    </source>
</evidence>
<evidence type="ECO:0000256" key="1">
    <source>
        <dbReference type="ARBA" id="ARBA00001917"/>
    </source>
</evidence>
<keyword evidence="6" id="KW-0547">Nucleotide-binding</keyword>
<evidence type="ECO:0000256" key="7">
    <source>
        <dbReference type="ARBA" id="ARBA00023002"/>
    </source>
</evidence>
<evidence type="ECO:0000313" key="13">
    <source>
        <dbReference type="Proteomes" id="UP000198749"/>
    </source>
</evidence>
<dbReference type="FunFam" id="3.20.20.70:FF:000154">
    <property type="entry name" value="Probable nitronate monooxygenase"/>
    <property type="match status" value="1"/>
</dbReference>
<evidence type="ECO:0000313" key="12">
    <source>
        <dbReference type="EMBL" id="SEQ14373.1"/>
    </source>
</evidence>
<sequence>MDIKQLFGIELPLIQAPMAGAQDAALAIAVSNAGGLGSLPCAMLTPEQLRAELETIRAATDKPVNLNFFAHTPSAVDQKREQRWRNQLQPYYREYGIDPDNISAAPGRAPFNSEMAAVIEEYRPSVVSFHFGLPCPDLLERVRRCGCKVISSATTVAEAVWLEQQGVDAVIAQGVEAGGHRGFFLNRDLNSQTGTMALVPQIIAAIGLPVIAAGGIADQRGIQGALAMGAAGVQLGTVFLLCDESRVSEIHRQALREPSTPTALTNIFSGGPARGIVNRVMAELGPVAPQAPEFPLAAASIAPLRAAAERQGLGDFSPLWSGQNRSGCRAVPAAELIAELFCH</sequence>
<dbReference type="InterPro" id="IPR004136">
    <property type="entry name" value="NMO"/>
</dbReference>
<dbReference type="GO" id="GO:0009636">
    <property type="term" value="P:response to toxic substance"/>
    <property type="evidence" value="ECO:0007669"/>
    <property type="project" value="UniProtKB-KW"/>
</dbReference>
<dbReference type="InterPro" id="IPR013785">
    <property type="entry name" value="Aldolase_TIM"/>
</dbReference>